<keyword evidence="3" id="KW-0819">tRNA processing</keyword>
<dbReference type="GO" id="GO:0005634">
    <property type="term" value="C:nucleus"/>
    <property type="evidence" value="ECO:0007669"/>
    <property type="project" value="UniProtKB-SubCell"/>
</dbReference>
<dbReference type="PANTHER" id="PTHR15840:SF10">
    <property type="entry name" value="EKC_KEOPS COMPLEX SUBUNIT TPRKB"/>
    <property type="match status" value="1"/>
</dbReference>
<keyword evidence="4 5" id="KW-0539">Nucleus</keyword>
<accession>A0A5E4NJM9</accession>
<sequence>MKTYRLENGKYLGISYFKDVKNIKWLKEKMNSIYKDKSPVLICRSLIVDPFQIVVAVNNALLSFENSSMITKSLATEILFNLSSTKNITQSLKDVGANDQDEDMIVAIISKFSNIPEMKIFHEKCIIGDKANFSEFAEKIDENVIKSYYRIKQIENDNSSLLDSVITRIACKVVI</sequence>
<gene>
    <name evidence="6" type="ORF">CINCED_3A011471</name>
</gene>
<name>A0A5E4NJM9_9HEMI</name>
<dbReference type="NCBIfam" id="NF011465">
    <property type="entry name" value="PRK14886.1-1"/>
    <property type="match status" value="1"/>
</dbReference>
<evidence type="ECO:0000256" key="2">
    <source>
        <dbReference type="ARBA" id="ARBA00005546"/>
    </source>
</evidence>
<dbReference type="Gene3D" id="3.30.2380.10">
    <property type="entry name" value="CGI121/TPRKB"/>
    <property type="match status" value="1"/>
</dbReference>
<keyword evidence="7" id="KW-1185">Reference proteome</keyword>
<dbReference type="EMBL" id="CABPRJ010002373">
    <property type="protein sequence ID" value="VVC43884.1"/>
    <property type="molecule type" value="Genomic_DNA"/>
</dbReference>
<protein>
    <submittedName>
        <fullName evidence="6">CGI121/TPRKB</fullName>
    </submittedName>
</protein>
<dbReference type="PANTHER" id="PTHR15840">
    <property type="entry name" value="CGI-121 FAMILY MEMBER"/>
    <property type="match status" value="1"/>
</dbReference>
<organism evidence="6 7">
    <name type="scientific">Cinara cedri</name>
    <dbReference type="NCBI Taxonomy" id="506608"/>
    <lineage>
        <taxon>Eukaryota</taxon>
        <taxon>Metazoa</taxon>
        <taxon>Ecdysozoa</taxon>
        <taxon>Arthropoda</taxon>
        <taxon>Hexapoda</taxon>
        <taxon>Insecta</taxon>
        <taxon>Pterygota</taxon>
        <taxon>Neoptera</taxon>
        <taxon>Paraneoptera</taxon>
        <taxon>Hemiptera</taxon>
        <taxon>Sternorrhyncha</taxon>
        <taxon>Aphidomorpha</taxon>
        <taxon>Aphidoidea</taxon>
        <taxon>Aphididae</taxon>
        <taxon>Lachninae</taxon>
        <taxon>Cinara</taxon>
    </lineage>
</organism>
<dbReference type="AlphaFoldDB" id="A0A5E4NJM9"/>
<dbReference type="Proteomes" id="UP000325440">
    <property type="component" value="Unassembled WGS sequence"/>
</dbReference>
<dbReference type="Pfam" id="PF08617">
    <property type="entry name" value="CGI-121"/>
    <property type="match status" value="1"/>
</dbReference>
<evidence type="ECO:0000256" key="1">
    <source>
        <dbReference type="ARBA" id="ARBA00004123"/>
    </source>
</evidence>
<evidence type="ECO:0000256" key="4">
    <source>
        <dbReference type="ARBA" id="ARBA00023242"/>
    </source>
</evidence>
<dbReference type="InterPro" id="IPR013926">
    <property type="entry name" value="CGI121/TPRKB"/>
</dbReference>
<proteinExistence type="inferred from homology"/>
<dbReference type="GO" id="GO:0005829">
    <property type="term" value="C:cytosol"/>
    <property type="evidence" value="ECO:0007669"/>
    <property type="project" value="TreeGrafter"/>
</dbReference>
<reference evidence="6 7" key="1">
    <citation type="submission" date="2019-08" db="EMBL/GenBank/DDBJ databases">
        <authorList>
            <person name="Alioto T."/>
            <person name="Alioto T."/>
            <person name="Gomez Garrido J."/>
        </authorList>
    </citation>
    <scope>NUCLEOTIDE SEQUENCE [LARGE SCALE GENOMIC DNA]</scope>
</reference>
<evidence type="ECO:0000313" key="6">
    <source>
        <dbReference type="EMBL" id="VVC43884.1"/>
    </source>
</evidence>
<comment type="subcellular location">
    <subcellularLocation>
        <location evidence="1">Nucleus</location>
    </subcellularLocation>
</comment>
<evidence type="ECO:0000313" key="7">
    <source>
        <dbReference type="Proteomes" id="UP000325440"/>
    </source>
</evidence>
<dbReference type="SUPFAM" id="SSF143870">
    <property type="entry name" value="PF0523-like"/>
    <property type="match status" value="1"/>
</dbReference>
<evidence type="ECO:0000256" key="3">
    <source>
        <dbReference type="ARBA" id="ARBA00022694"/>
    </source>
</evidence>
<dbReference type="InterPro" id="IPR036504">
    <property type="entry name" value="CGI121/TPRKB_sf"/>
</dbReference>
<dbReference type="GO" id="GO:0000408">
    <property type="term" value="C:EKC/KEOPS complex"/>
    <property type="evidence" value="ECO:0007669"/>
    <property type="project" value="TreeGrafter"/>
</dbReference>
<dbReference type="GO" id="GO:0002949">
    <property type="term" value="P:tRNA threonylcarbamoyladenosine modification"/>
    <property type="evidence" value="ECO:0007669"/>
    <property type="project" value="TreeGrafter"/>
</dbReference>
<dbReference type="OrthoDB" id="329139at2759"/>
<evidence type="ECO:0000256" key="5">
    <source>
        <dbReference type="RuleBase" id="RU004398"/>
    </source>
</evidence>
<comment type="similarity">
    <text evidence="2 5">Belongs to the CGI121/TPRKB family.</text>
</comment>